<dbReference type="PANTHER" id="PTHR35134:SF2">
    <property type="entry name" value="NUCLEOTIDASE YQFW-RELATED"/>
    <property type="match status" value="1"/>
</dbReference>
<dbReference type="SUPFAM" id="SSF56784">
    <property type="entry name" value="HAD-like"/>
    <property type="match status" value="1"/>
</dbReference>
<dbReference type="InterPro" id="IPR052419">
    <property type="entry name" value="5_3-deoxyribonucleotidase-like"/>
</dbReference>
<evidence type="ECO:0000256" key="1">
    <source>
        <dbReference type="SAM" id="MobiDB-lite"/>
    </source>
</evidence>
<feature type="compositionally biased region" description="Pro residues" evidence="1">
    <location>
        <begin position="266"/>
        <end position="276"/>
    </location>
</feature>
<organism evidence="3">
    <name type="scientific">Serpula lacrymans var. lacrymans (strain S7.3)</name>
    <name type="common">Dry rot fungus</name>
    <dbReference type="NCBI Taxonomy" id="936435"/>
    <lineage>
        <taxon>Eukaryota</taxon>
        <taxon>Fungi</taxon>
        <taxon>Dikarya</taxon>
        <taxon>Basidiomycota</taxon>
        <taxon>Agaricomycotina</taxon>
        <taxon>Agaricomycetes</taxon>
        <taxon>Agaricomycetidae</taxon>
        <taxon>Boletales</taxon>
        <taxon>Coniophorineae</taxon>
        <taxon>Serpulaceae</taxon>
        <taxon>Serpula</taxon>
    </lineage>
</organism>
<dbReference type="InterPro" id="IPR036412">
    <property type="entry name" value="HAD-like_sf"/>
</dbReference>
<feature type="region of interest" description="Disordered" evidence="1">
    <location>
        <begin position="255"/>
        <end position="276"/>
    </location>
</feature>
<dbReference type="Gene3D" id="3.40.50.1000">
    <property type="entry name" value="HAD superfamily/HAD-like"/>
    <property type="match status" value="1"/>
</dbReference>
<accession>F8QH23</accession>
<dbReference type="AlphaFoldDB" id="F8QH23"/>
<protein>
    <submittedName>
        <fullName evidence="2">Uncharacterized protein</fullName>
    </submittedName>
</protein>
<dbReference type="STRING" id="936435.F8QH23"/>
<dbReference type="EMBL" id="GL945505">
    <property type="protein sequence ID" value="EGN92424.1"/>
    <property type="molecule type" value="Genomic_DNA"/>
</dbReference>
<dbReference type="InterPro" id="IPR023214">
    <property type="entry name" value="HAD_sf"/>
</dbReference>
<evidence type="ECO:0000313" key="3">
    <source>
        <dbReference type="Proteomes" id="UP000008063"/>
    </source>
</evidence>
<dbReference type="InParanoid" id="F8QH23"/>
<gene>
    <name evidence="2" type="ORF">SERLA73DRAFT_99345</name>
</gene>
<sequence length="365" mass="40157">MADVAHLFGEFTPDKMGDDEELHHEDAALAKLATLSPPTSAGAVIAVDLDDVLSQTNPQIALWHNETFGTNLILSQFYYFYYWKNPFWGPPAITTAKVKSFYANPDFDQAHLAANSTSPPHSIPNTTLPITDGSVPATNDTPYSLHTALPVPGAREGVQALRDAGFRLVIVTARSGTVRDGSWKWVEKWFGGLFDTIVCTGQFEDAHSKSAKGHEVTTKLSKKEVCTNIGAKLLIDDSLENALNCAGYSPPFFSSRPSSSTISPTPTEPPKSQSPPIPVLLFGTYPWNKRLSLSSDCSFSTPDEQVFDVRVEKTGGERFLEEDAIWAEEVLSGDGERSDRAGVYRVRDWGEVMKWVTRAREEGRL</sequence>
<dbReference type="HOGENOM" id="CLU_070652_0_0_1"/>
<name>F8QH23_SERL3</name>
<evidence type="ECO:0000313" key="2">
    <source>
        <dbReference type="EMBL" id="EGN92424.1"/>
    </source>
</evidence>
<dbReference type="PANTHER" id="PTHR35134">
    <property type="entry name" value="NUCLEOTIDASE YQFW-RELATED"/>
    <property type="match status" value="1"/>
</dbReference>
<feature type="compositionally biased region" description="Low complexity" evidence="1">
    <location>
        <begin position="255"/>
        <end position="265"/>
    </location>
</feature>
<dbReference type="Proteomes" id="UP000008063">
    <property type="component" value="Unassembled WGS sequence"/>
</dbReference>
<dbReference type="OrthoDB" id="10248475at2759"/>
<proteinExistence type="predicted"/>
<reference evidence="3" key="1">
    <citation type="journal article" date="2011" name="Science">
        <title>The plant cell wall-decomposing machinery underlies the functional diversity of forest fungi.</title>
        <authorList>
            <person name="Eastwood D.C."/>
            <person name="Floudas D."/>
            <person name="Binder M."/>
            <person name="Majcherczyk A."/>
            <person name="Schneider P."/>
            <person name="Aerts A."/>
            <person name="Asiegbu F.O."/>
            <person name="Baker S.E."/>
            <person name="Barry K."/>
            <person name="Bendiksby M."/>
            <person name="Blumentritt M."/>
            <person name="Coutinho P.M."/>
            <person name="Cullen D."/>
            <person name="de Vries R.P."/>
            <person name="Gathman A."/>
            <person name="Goodell B."/>
            <person name="Henrissat B."/>
            <person name="Ihrmark K."/>
            <person name="Kauserud H."/>
            <person name="Kohler A."/>
            <person name="LaButti K."/>
            <person name="Lapidus A."/>
            <person name="Lavin J.L."/>
            <person name="Lee Y.-H."/>
            <person name="Lindquist E."/>
            <person name="Lilly W."/>
            <person name="Lucas S."/>
            <person name="Morin E."/>
            <person name="Murat C."/>
            <person name="Oguiza J.A."/>
            <person name="Park J."/>
            <person name="Pisabarro A.G."/>
            <person name="Riley R."/>
            <person name="Rosling A."/>
            <person name="Salamov A."/>
            <person name="Schmidt O."/>
            <person name="Schmutz J."/>
            <person name="Skrede I."/>
            <person name="Stenlid J."/>
            <person name="Wiebenga A."/>
            <person name="Xie X."/>
            <person name="Kuees U."/>
            <person name="Hibbett D.S."/>
            <person name="Hoffmeister D."/>
            <person name="Hoegberg N."/>
            <person name="Martin F."/>
            <person name="Grigoriev I.V."/>
            <person name="Watkinson S.C."/>
        </authorList>
    </citation>
    <scope>NUCLEOTIDE SEQUENCE [LARGE SCALE GENOMIC DNA]</scope>
    <source>
        <strain evidence="3">strain S7.3</strain>
    </source>
</reference>
<keyword evidence="3" id="KW-1185">Reference proteome</keyword>